<gene>
    <name evidence="1" type="ORF">CEXT_761</name>
</gene>
<comment type="caution">
    <text evidence="1">The sequence shown here is derived from an EMBL/GenBank/DDBJ whole genome shotgun (WGS) entry which is preliminary data.</text>
</comment>
<accession>A0AAV4W3Q8</accession>
<evidence type="ECO:0000313" key="1">
    <source>
        <dbReference type="EMBL" id="GIY77033.1"/>
    </source>
</evidence>
<name>A0AAV4W3Q8_CAEEX</name>
<keyword evidence="2" id="KW-1185">Reference proteome</keyword>
<sequence>GKIIKELQTEMTELRRIRQHDRETIRSLQEKVHRYVEDSSTGYSLSLILEKETSTEKNSQAIWRQRTMILLD</sequence>
<dbReference type="EMBL" id="BPLR01015569">
    <property type="protein sequence ID" value="GIY77033.1"/>
    <property type="molecule type" value="Genomic_DNA"/>
</dbReference>
<feature type="non-terminal residue" evidence="1">
    <location>
        <position position="1"/>
    </location>
</feature>
<proteinExistence type="predicted"/>
<dbReference type="AlphaFoldDB" id="A0AAV4W3Q8"/>
<dbReference type="Proteomes" id="UP001054945">
    <property type="component" value="Unassembled WGS sequence"/>
</dbReference>
<protein>
    <submittedName>
        <fullName evidence="1">Uncharacterized protein</fullName>
    </submittedName>
</protein>
<reference evidence="1 2" key="1">
    <citation type="submission" date="2021-06" db="EMBL/GenBank/DDBJ databases">
        <title>Caerostris extrusa draft genome.</title>
        <authorList>
            <person name="Kono N."/>
            <person name="Arakawa K."/>
        </authorList>
    </citation>
    <scope>NUCLEOTIDE SEQUENCE [LARGE SCALE GENOMIC DNA]</scope>
</reference>
<organism evidence="1 2">
    <name type="scientific">Caerostris extrusa</name>
    <name type="common">Bark spider</name>
    <name type="synonym">Caerostris bankana</name>
    <dbReference type="NCBI Taxonomy" id="172846"/>
    <lineage>
        <taxon>Eukaryota</taxon>
        <taxon>Metazoa</taxon>
        <taxon>Ecdysozoa</taxon>
        <taxon>Arthropoda</taxon>
        <taxon>Chelicerata</taxon>
        <taxon>Arachnida</taxon>
        <taxon>Araneae</taxon>
        <taxon>Araneomorphae</taxon>
        <taxon>Entelegynae</taxon>
        <taxon>Araneoidea</taxon>
        <taxon>Araneidae</taxon>
        <taxon>Caerostris</taxon>
    </lineage>
</organism>
<evidence type="ECO:0000313" key="2">
    <source>
        <dbReference type="Proteomes" id="UP001054945"/>
    </source>
</evidence>